<dbReference type="AlphaFoldDB" id="A0A8S0PS72"/>
<keyword evidence="1" id="KW-0175">Coiled coil</keyword>
<reference evidence="3 4" key="1">
    <citation type="submission" date="2019-12" db="EMBL/GenBank/DDBJ databases">
        <authorList>
            <person name="Alioto T."/>
            <person name="Alioto T."/>
            <person name="Gomez Garrido J."/>
        </authorList>
    </citation>
    <scope>NUCLEOTIDE SEQUENCE [LARGE SCALE GENOMIC DNA]</scope>
</reference>
<accession>A0A8S0PS72</accession>
<name>A0A8S0PS72_OLEEU</name>
<dbReference type="PANTHER" id="PTHR34554:SF1">
    <property type="entry name" value="ALANINE-TRNA LIGASE"/>
    <property type="match status" value="1"/>
</dbReference>
<evidence type="ECO:0000313" key="4">
    <source>
        <dbReference type="Proteomes" id="UP000594638"/>
    </source>
</evidence>
<feature type="coiled-coil region" evidence="1">
    <location>
        <begin position="185"/>
        <end position="212"/>
    </location>
</feature>
<feature type="transmembrane region" description="Helical" evidence="2">
    <location>
        <begin position="26"/>
        <end position="48"/>
    </location>
</feature>
<dbReference type="Proteomes" id="UP000594638">
    <property type="component" value="Unassembled WGS sequence"/>
</dbReference>
<feature type="coiled-coil region" evidence="1">
    <location>
        <begin position="70"/>
        <end position="111"/>
    </location>
</feature>
<dbReference type="EMBL" id="CACTIH010000109">
    <property type="protein sequence ID" value="CAA2954229.1"/>
    <property type="molecule type" value="Genomic_DNA"/>
</dbReference>
<dbReference type="PANTHER" id="PTHR34554">
    <property type="entry name" value="RGS1-HXK1-INTERACTING PROTEIN 1"/>
    <property type="match status" value="1"/>
</dbReference>
<comment type="caution">
    <text evidence="3">The sequence shown here is derived from an EMBL/GenBank/DDBJ whole genome shotgun (WGS) entry which is preliminary data.</text>
</comment>
<keyword evidence="2" id="KW-0812">Transmembrane</keyword>
<dbReference type="OrthoDB" id="1907298at2759"/>
<dbReference type="InterPro" id="IPR053284">
    <property type="entry name" value="RGS1-HXK1_interactor"/>
</dbReference>
<sequence>MYSLQEVKSAYSVYEDIAFGKIKEGLLVAASYPLVTTGAVLGLGFLGFKRPRRFLYYNTMRLFVSEEALLSRADAKVKELRQSIDFLKVETEKLERSASQAEEELKRGRTKLRFVLADELSFSIGLHLVVIYFFHDYITVVFSSRRQTGKQIQSVINSAYKIERQAGGLKDVLKELPSREASRFRSQVSNLAKEAKQERNALTKEVTKISNYGISV</sequence>
<organism evidence="3 4">
    <name type="scientific">Olea europaea subsp. europaea</name>
    <dbReference type="NCBI Taxonomy" id="158383"/>
    <lineage>
        <taxon>Eukaryota</taxon>
        <taxon>Viridiplantae</taxon>
        <taxon>Streptophyta</taxon>
        <taxon>Embryophyta</taxon>
        <taxon>Tracheophyta</taxon>
        <taxon>Spermatophyta</taxon>
        <taxon>Magnoliopsida</taxon>
        <taxon>eudicotyledons</taxon>
        <taxon>Gunneridae</taxon>
        <taxon>Pentapetalae</taxon>
        <taxon>asterids</taxon>
        <taxon>lamiids</taxon>
        <taxon>Lamiales</taxon>
        <taxon>Oleaceae</taxon>
        <taxon>Oleeae</taxon>
        <taxon>Olea</taxon>
    </lineage>
</organism>
<evidence type="ECO:0000256" key="2">
    <source>
        <dbReference type="SAM" id="Phobius"/>
    </source>
</evidence>
<keyword evidence="4" id="KW-1185">Reference proteome</keyword>
<protein>
    <submittedName>
        <fullName evidence="3">Uncharacterized protein LOC111375359</fullName>
    </submittedName>
</protein>
<evidence type="ECO:0000313" key="3">
    <source>
        <dbReference type="EMBL" id="CAA2954229.1"/>
    </source>
</evidence>
<keyword evidence="2" id="KW-1133">Transmembrane helix</keyword>
<gene>
    <name evidence="3" type="ORF">OLEA9_A021104</name>
</gene>
<dbReference type="Gramene" id="OE9A021104T2">
    <property type="protein sequence ID" value="OE9A021104C2"/>
    <property type="gene ID" value="OE9A021104"/>
</dbReference>
<keyword evidence="2" id="KW-0472">Membrane</keyword>
<feature type="transmembrane region" description="Helical" evidence="2">
    <location>
        <begin position="114"/>
        <end position="134"/>
    </location>
</feature>
<evidence type="ECO:0000256" key="1">
    <source>
        <dbReference type="SAM" id="Coils"/>
    </source>
</evidence>
<proteinExistence type="predicted"/>